<evidence type="ECO:0000313" key="1">
    <source>
        <dbReference type="EMBL" id="PTW61686.1"/>
    </source>
</evidence>
<keyword evidence="2" id="KW-1185">Reference proteome</keyword>
<name>A0A2T5VD74_9HYPH</name>
<dbReference type="OrthoDB" id="8081538at2"/>
<accession>A0A2T5VD74</accession>
<protein>
    <submittedName>
        <fullName evidence="1">Uncharacterized protein</fullName>
    </submittedName>
</protein>
<dbReference type="AlphaFoldDB" id="A0A2T5VD74"/>
<organism evidence="1 2">
    <name type="scientific">Breoghania corrubedonensis</name>
    <dbReference type="NCBI Taxonomy" id="665038"/>
    <lineage>
        <taxon>Bacteria</taxon>
        <taxon>Pseudomonadati</taxon>
        <taxon>Pseudomonadota</taxon>
        <taxon>Alphaproteobacteria</taxon>
        <taxon>Hyphomicrobiales</taxon>
        <taxon>Stappiaceae</taxon>
        <taxon>Breoghania</taxon>
    </lineage>
</organism>
<gene>
    <name evidence="1" type="ORF">C8N35_102401</name>
</gene>
<evidence type="ECO:0000313" key="2">
    <source>
        <dbReference type="Proteomes" id="UP000244081"/>
    </source>
</evidence>
<reference evidence="1 2" key="1">
    <citation type="submission" date="2018-04" db="EMBL/GenBank/DDBJ databases">
        <title>Genomic Encyclopedia of Archaeal and Bacterial Type Strains, Phase II (KMG-II): from individual species to whole genera.</title>
        <authorList>
            <person name="Goeker M."/>
        </authorList>
    </citation>
    <scope>NUCLEOTIDE SEQUENCE [LARGE SCALE GENOMIC DNA]</scope>
    <source>
        <strain evidence="1 2">DSM 23382</strain>
    </source>
</reference>
<proteinExistence type="predicted"/>
<dbReference type="EMBL" id="QAYG01000002">
    <property type="protein sequence ID" value="PTW61686.1"/>
    <property type="molecule type" value="Genomic_DNA"/>
</dbReference>
<dbReference type="RefSeq" id="WP_107989520.1">
    <property type="nucleotide sequence ID" value="NZ_QAYG01000002.1"/>
</dbReference>
<comment type="caution">
    <text evidence="1">The sequence shown here is derived from an EMBL/GenBank/DDBJ whole genome shotgun (WGS) entry which is preliminary data.</text>
</comment>
<dbReference type="Proteomes" id="UP000244081">
    <property type="component" value="Unassembled WGS sequence"/>
</dbReference>
<sequence length="100" mass="11766">MKRAESHYVMAMSARRSLSKVLFEPANVANAIHEAASLGYRYYRIVQGYPFDLSGTDSAKALEQWLDQEQFRYIWRPAYLEQDPFRPSIVTEYPELVIMW</sequence>